<dbReference type="SUPFAM" id="SSF55298">
    <property type="entry name" value="YjgF-like"/>
    <property type="match status" value="1"/>
</dbReference>
<dbReference type="Pfam" id="PF01042">
    <property type="entry name" value="Ribonuc_L-PSP"/>
    <property type="match status" value="1"/>
</dbReference>
<dbReference type="RefSeq" id="WP_349428776.1">
    <property type="nucleotide sequence ID" value="NZ_CP151632.1"/>
</dbReference>
<evidence type="ECO:0000313" key="2">
    <source>
        <dbReference type="EMBL" id="WZO34223.1"/>
    </source>
</evidence>
<dbReference type="CDD" id="cd00448">
    <property type="entry name" value="YjgF_YER057c_UK114_family"/>
    <property type="match status" value="1"/>
</dbReference>
<dbReference type="PANTHER" id="PTHR11803">
    <property type="entry name" value="2-IMINOBUTANOATE/2-IMINOPROPANOATE DEAMINASE RIDA"/>
    <property type="match status" value="1"/>
</dbReference>
<evidence type="ECO:0000256" key="1">
    <source>
        <dbReference type="ARBA" id="ARBA00010552"/>
    </source>
</evidence>
<comment type="similarity">
    <text evidence="1">Belongs to the RutC family.</text>
</comment>
<protein>
    <submittedName>
        <fullName evidence="2">RidA family protein</fullName>
    </submittedName>
</protein>
<sequence length="116" mass="12367">MIPGISDSARVAARNLVFVSGQVGFEEDGSVPNDFVRAIELTYAELARALRSAGATYQNLVRVNVYIVGLDQEKLATWRETRNAIVATPEPSASTVIGVESLFNGATIEIDAIAAV</sequence>
<gene>
    <name evidence="2" type="ORF">MRBLWS13_001875</name>
</gene>
<name>A0AAU6SB93_9MICO</name>
<dbReference type="AlphaFoldDB" id="A0AAU6SB93"/>
<dbReference type="InterPro" id="IPR006175">
    <property type="entry name" value="YjgF/YER057c/UK114"/>
</dbReference>
<dbReference type="PANTHER" id="PTHR11803:SF58">
    <property type="entry name" value="PROTEIN HMF1-RELATED"/>
    <property type="match status" value="1"/>
</dbReference>
<accession>A0AAU6SB93</accession>
<dbReference type="GO" id="GO:0005829">
    <property type="term" value="C:cytosol"/>
    <property type="evidence" value="ECO:0007669"/>
    <property type="project" value="TreeGrafter"/>
</dbReference>
<proteinExistence type="inferred from homology"/>
<dbReference type="GO" id="GO:0019239">
    <property type="term" value="F:deaminase activity"/>
    <property type="evidence" value="ECO:0007669"/>
    <property type="project" value="TreeGrafter"/>
</dbReference>
<reference evidence="2" key="1">
    <citation type="submission" date="2024-04" db="EMBL/GenBank/DDBJ databases">
        <authorList>
            <person name="Roder T."/>
            <person name="Oberhansli S."/>
            <person name="Kreuzer M."/>
        </authorList>
    </citation>
    <scope>NUCLEOTIDE SEQUENCE</scope>
    <source>
        <strain evidence="2">LWS13-1.2</strain>
    </source>
</reference>
<dbReference type="InterPro" id="IPR035959">
    <property type="entry name" value="RutC-like_sf"/>
</dbReference>
<dbReference type="EMBL" id="CP151632">
    <property type="protein sequence ID" value="WZO34223.1"/>
    <property type="molecule type" value="Genomic_DNA"/>
</dbReference>
<dbReference type="Gene3D" id="3.30.1330.40">
    <property type="entry name" value="RutC-like"/>
    <property type="match status" value="1"/>
</dbReference>
<organism evidence="2">
    <name type="scientific">Microbacterium sp. LWS13-1.2</name>
    <dbReference type="NCBI Taxonomy" id="3135264"/>
    <lineage>
        <taxon>Bacteria</taxon>
        <taxon>Bacillati</taxon>
        <taxon>Actinomycetota</taxon>
        <taxon>Actinomycetes</taxon>
        <taxon>Micrococcales</taxon>
        <taxon>Microbacteriaceae</taxon>
        <taxon>Microbacterium</taxon>
    </lineage>
</organism>